<evidence type="ECO:0000256" key="6">
    <source>
        <dbReference type="ARBA" id="ARBA00049030"/>
    </source>
</evidence>
<name>A0A2Z6LT31_TRISU</name>
<dbReference type="AlphaFoldDB" id="A0A2Z6LT31"/>
<dbReference type="Pfam" id="PF24862">
    <property type="entry name" value="SUS_EPBD"/>
    <property type="match status" value="1"/>
</dbReference>
<dbReference type="PANTHER" id="PTHR45839">
    <property type="match status" value="1"/>
</dbReference>
<dbReference type="Pfam" id="PF24861">
    <property type="entry name" value="SUS_N"/>
    <property type="match status" value="1"/>
</dbReference>
<dbReference type="OrthoDB" id="937291at2759"/>
<evidence type="ECO:0000259" key="8">
    <source>
        <dbReference type="Pfam" id="PF00534"/>
    </source>
</evidence>
<dbReference type="PANTHER" id="PTHR45839:SF10">
    <property type="entry name" value="SUCROSE SYNTHASE"/>
    <property type="match status" value="1"/>
</dbReference>
<evidence type="ECO:0000256" key="4">
    <source>
        <dbReference type="ARBA" id="ARBA00022676"/>
    </source>
</evidence>
<evidence type="ECO:0000259" key="11">
    <source>
        <dbReference type="Pfam" id="PF24862"/>
    </source>
</evidence>
<proteinExistence type="inferred from homology"/>
<dbReference type="InterPro" id="IPR000368">
    <property type="entry name" value="Sucrose_synth_GT-B1"/>
</dbReference>
<feature type="domain" description="Glycosyl transferase family 1" evidence="8">
    <location>
        <begin position="483"/>
        <end position="577"/>
    </location>
</feature>
<feature type="region of interest" description="Disordered" evidence="7">
    <location>
        <begin position="1"/>
        <end position="25"/>
    </location>
</feature>
<comment type="catalytic activity">
    <reaction evidence="6">
        <text>an NDP-alpha-D-glucose + D-fructose = a ribonucleoside 5'-diphosphate + sucrose + H(+)</text>
        <dbReference type="Rhea" id="RHEA:16241"/>
        <dbReference type="ChEBI" id="CHEBI:15378"/>
        <dbReference type="ChEBI" id="CHEBI:17992"/>
        <dbReference type="ChEBI" id="CHEBI:37721"/>
        <dbReference type="ChEBI" id="CHEBI:57930"/>
        <dbReference type="ChEBI" id="CHEBI:76533"/>
        <dbReference type="EC" id="2.4.1.13"/>
    </reaction>
</comment>
<keyword evidence="4" id="KW-0328">Glycosyltransferase</keyword>
<feature type="domain" description="Sucrose synthase first GT-B" evidence="9">
    <location>
        <begin position="237"/>
        <end position="481"/>
    </location>
</feature>
<comment type="function">
    <text evidence="1">Sucrose-cleaving enzyme that provides UDP-glucose and fructose for various metabolic pathways.</text>
</comment>
<gene>
    <name evidence="12" type="ORF">TSUD_123380</name>
</gene>
<dbReference type="InterPro" id="IPR056736">
    <property type="entry name" value="SUS_EPBD"/>
</dbReference>
<dbReference type="InterPro" id="IPR001296">
    <property type="entry name" value="Glyco_trans_1"/>
</dbReference>
<accession>A0A2Z6LT31</accession>
<evidence type="ECO:0000259" key="10">
    <source>
        <dbReference type="Pfam" id="PF24861"/>
    </source>
</evidence>
<feature type="domain" description="Sucrose synthase N-terminal" evidence="10">
    <location>
        <begin position="55"/>
        <end position="101"/>
    </location>
</feature>
<evidence type="ECO:0000256" key="2">
    <source>
        <dbReference type="ARBA" id="ARBA00005894"/>
    </source>
</evidence>
<dbReference type="GO" id="GO:0016157">
    <property type="term" value="F:sucrose synthase activity"/>
    <property type="evidence" value="ECO:0007669"/>
    <property type="project" value="UniProtKB-EC"/>
</dbReference>
<evidence type="ECO:0000256" key="3">
    <source>
        <dbReference type="ARBA" id="ARBA00012540"/>
    </source>
</evidence>
<comment type="similarity">
    <text evidence="2">Belongs to the glycosyltransferase 1 family. Plant sucrose synthase subfamily.</text>
</comment>
<evidence type="ECO:0000256" key="7">
    <source>
        <dbReference type="SAM" id="MobiDB-lite"/>
    </source>
</evidence>
<dbReference type="SUPFAM" id="SSF53756">
    <property type="entry name" value="UDP-Glycosyltransferase/glycogen phosphorylase"/>
    <property type="match status" value="1"/>
</dbReference>
<dbReference type="EC" id="2.4.1.13" evidence="3"/>
<evidence type="ECO:0000256" key="1">
    <source>
        <dbReference type="ARBA" id="ARBA00002595"/>
    </source>
</evidence>
<organism evidence="12 13">
    <name type="scientific">Trifolium subterraneum</name>
    <name type="common">Subterranean clover</name>
    <dbReference type="NCBI Taxonomy" id="3900"/>
    <lineage>
        <taxon>Eukaryota</taxon>
        <taxon>Viridiplantae</taxon>
        <taxon>Streptophyta</taxon>
        <taxon>Embryophyta</taxon>
        <taxon>Tracheophyta</taxon>
        <taxon>Spermatophyta</taxon>
        <taxon>Magnoliopsida</taxon>
        <taxon>eudicotyledons</taxon>
        <taxon>Gunneridae</taxon>
        <taxon>Pentapetalae</taxon>
        <taxon>rosids</taxon>
        <taxon>fabids</taxon>
        <taxon>Fabales</taxon>
        <taxon>Fabaceae</taxon>
        <taxon>Papilionoideae</taxon>
        <taxon>50 kb inversion clade</taxon>
        <taxon>NPAAA clade</taxon>
        <taxon>Hologalegina</taxon>
        <taxon>IRL clade</taxon>
        <taxon>Trifolieae</taxon>
        <taxon>Trifolium</taxon>
    </lineage>
</organism>
<dbReference type="Gene3D" id="1.20.120.1230">
    <property type="match status" value="1"/>
</dbReference>
<reference evidence="13" key="1">
    <citation type="journal article" date="2017" name="Front. Plant Sci.">
        <title>Climate Clever Clovers: New Paradigm to Reduce the Environmental Footprint of Ruminants by Breeding Low Methanogenic Forages Utilizing Haplotype Variation.</title>
        <authorList>
            <person name="Kaur P."/>
            <person name="Appels R."/>
            <person name="Bayer P.E."/>
            <person name="Keeble-Gagnere G."/>
            <person name="Wang J."/>
            <person name="Hirakawa H."/>
            <person name="Shirasawa K."/>
            <person name="Vercoe P."/>
            <person name="Stefanova K."/>
            <person name="Durmic Z."/>
            <person name="Nichols P."/>
            <person name="Revell C."/>
            <person name="Isobe S.N."/>
            <person name="Edwards D."/>
            <person name="Erskine W."/>
        </authorList>
    </citation>
    <scope>NUCLEOTIDE SEQUENCE [LARGE SCALE GENOMIC DNA]</scope>
    <source>
        <strain evidence="13">cv. Daliak</strain>
    </source>
</reference>
<dbReference type="GO" id="GO:0005985">
    <property type="term" value="P:sucrose metabolic process"/>
    <property type="evidence" value="ECO:0007669"/>
    <property type="project" value="InterPro"/>
</dbReference>
<dbReference type="Gene3D" id="3.10.450.330">
    <property type="match status" value="2"/>
</dbReference>
<dbReference type="InterPro" id="IPR056735">
    <property type="entry name" value="SUS_N"/>
</dbReference>
<evidence type="ECO:0000313" key="12">
    <source>
        <dbReference type="EMBL" id="GAU22451.1"/>
    </source>
</evidence>
<dbReference type="Pfam" id="PF00862">
    <property type="entry name" value="GT-B_Sucrose_synth"/>
    <property type="match status" value="1"/>
</dbReference>
<feature type="domain" description="Sucrose synthase EPBD" evidence="11">
    <location>
        <begin position="142"/>
        <end position="193"/>
    </location>
</feature>
<sequence>MASASGLKRTDSITDNMSSPDASKQSRYHMKRCFAKYLEKGRRIIKVHDLMEEMEQEAIVDPPYVAFAVRPDPGVWEYVKVSSENLSVEPITSTDYLKFKERIYDEKWANDENAFEADFGAFDFPIPKLTLPSSIGNGLHFSLMINDTLSSVAKLQMALTVADAFLSALPLDTPYHDLEPRFKQWGFERGWGDTAGRVKDTMRTLSEVLQAPDSINMEKFFSKVPTIFNVVIFSIHVRALEAELLLRINQQGLKVKPQILVVTRLIPDAQGTKCNQELEPIIDTKYSKILRVPFQTDKGILRQWVSRFDIYPYLERFTQDATTKILNLMEGNKPDLIIGNYTDGNLVASLMASKLKITQGTIAHALEKTKYEDSDVKWKELDPKYHFSCQFMADTIAMNASDFIITSTYQEIAGSKDKPGQYESHATFTLPGLCRVVSGINIFDPKFNIAAPGADQSVYFPYTEKDKRLTQFHPAIEDLLYSKVDNKDHIWIVAQTDRHRNGELYRFIADTKGAFVQPALYEAFGLTVIEAMNCGLPTFATNHGGPAEIIVDGVSGFHIDPLNGDESSNKIADFFEKCKVDSTHWNMISASGLQRINE</sequence>
<dbReference type="Gene3D" id="3.40.50.2000">
    <property type="entry name" value="Glycogen Phosphorylase B"/>
    <property type="match status" value="2"/>
</dbReference>
<dbReference type="InterPro" id="IPR012820">
    <property type="entry name" value="Sucrose_synthase_pln/cyn"/>
</dbReference>
<evidence type="ECO:0000313" key="13">
    <source>
        <dbReference type="Proteomes" id="UP000242715"/>
    </source>
</evidence>
<keyword evidence="5" id="KW-0808">Transferase</keyword>
<evidence type="ECO:0000259" key="9">
    <source>
        <dbReference type="Pfam" id="PF00862"/>
    </source>
</evidence>
<dbReference type="Pfam" id="PF00534">
    <property type="entry name" value="Glycos_transf_1"/>
    <property type="match status" value="1"/>
</dbReference>
<feature type="compositionally biased region" description="Polar residues" evidence="7">
    <location>
        <begin position="13"/>
        <end position="25"/>
    </location>
</feature>
<dbReference type="Proteomes" id="UP000242715">
    <property type="component" value="Unassembled WGS sequence"/>
</dbReference>
<keyword evidence="13" id="KW-1185">Reference proteome</keyword>
<dbReference type="EMBL" id="DF973247">
    <property type="protein sequence ID" value="GAU22451.1"/>
    <property type="molecule type" value="Genomic_DNA"/>
</dbReference>
<evidence type="ECO:0000256" key="5">
    <source>
        <dbReference type="ARBA" id="ARBA00022679"/>
    </source>
</evidence>
<protein>
    <recommendedName>
        <fullName evidence="3">sucrose synthase</fullName>
        <ecNumber evidence="3">2.4.1.13</ecNumber>
    </recommendedName>
</protein>